<comment type="caution">
    <text evidence="3">The sequence shown here is derived from an EMBL/GenBank/DDBJ whole genome shotgun (WGS) entry which is preliminary data.</text>
</comment>
<name>A0ABD5RDT2_9EURY</name>
<evidence type="ECO:0000259" key="2">
    <source>
        <dbReference type="Pfam" id="PF14065"/>
    </source>
</evidence>
<evidence type="ECO:0000313" key="3">
    <source>
        <dbReference type="EMBL" id="MFC5368195.1"/>
    </source>
</evidence>
<dbReference type="AlphaFoldDB" id="A0ABD5RDT2"/>
<dbReference type="RefSeq" id="WP_227230438.1">
    <property type="nucleotide sequence ID" value="NZ_JAJCVJ010000002.1"/>
</dbReference>
<proteinExistence type="predicted"/>
<dbReference type="EMBL" id="JBHSKX010000002">
    <property type="protein sequence ID" value="MFC5368195.1"/>
    <property type="molecule type" value="Genomic_DNA"/>
</dbReference>
<feature type="region of interest" description="Disordered" evidence="1">
    <location>
        <begin position="19"/>
        <end position="56"/>
    </location>
</feature>
<protein>
    <submittedName>
        <fullName evidence="3">DUF4255 domain-containing protein</fullName>
    </submittedName>
</protein>
<keyword evidence="4" id="KW-1185">Reference proteome</keyword>
<dbReference type="InterPro" id="IPR025351">
    <property type="entry name" value="Pvc16_N"/>
</dbReference>
<reference evidence="3 4" key="1">
    <citation type="journal article" date="2019" name="Int. J. Syst. Evol. Microbiol.">
        <title>The Global Catalogue of Microorganisms (GCM) 10K type strain sequencing project: providing services to taxonomists for standard genome sequencing and annotation.</title>
        <authorList>
            <consortium name="The Broad Institute Genomics Platform"/>
            <consortium name="The Broad Institute Genome Sequencing Center for Infectious Disease"/>
            <person name="Wu L."/>
            <person name="Ma J."/>
        </authorList>
    </citation>
    <scope>NUCLEOTIDE SEQUENCE [LARGE SCALE GENOMIC DNA]</scope>
    <source>
        <strain evidence="3 4">CGMCC 1.12237</strain>
    </source>
</reference>
<gene>
    <name evidence="3" type="ORF">ACFPJ5_14765</name>
</gene>
<evidence type="ECO:0000313" key="4">
    <source>
        <dbReference type="Proteomes" id="UP001596201"/>
    </source>
</evidence>
<organism evidence="3 4">
    <name type="scientific">Salinirubrum litoreum</name>
    <dbReference type="NCBI Taxonomy" id="1126234"/>
    <lineage>
        <taxon>Archaea</taxon>
        <taxon>Methanobacteriati</taxon>
        <taxon>Methanobacteriota</taxon>
        <taxon>Stenosarchaea group</taxon>
        <taxon>Halobacteria</taxon>
        <taxon>Halobacteriales</taxon>
        <taxon>Haloferacaceae</taxon>
        <taxon>Salinirubrum</taxon>
    </lineage>
</organism>
<feature type="region of interest" description="Disordered" evidence="1">
    <location>
        <begin position="208"/>
        <end position="227"/>
    </location>
</feature>
<sequence>MPDYRAIEDAGVTMLSLLEDRMGRDPGDPESPEKPITDAQIALVSPGEVTETTRGNEDPIRLSLYLYRVEPSEGLANQPTRQIDATTVRDAPLALDCYYLLTAYPGEGTQDPSTNRHQQHRVLGRAMQVLRDEAVIREGDLSGTLRSPLHVSPVAQPMAEVLDIWNTFEDRPYQPSVAYLVSPVEIDPAEDREVDRVLERQTHYRVRDHVAERAAENGSGDDGDGDD</sequence>
<accession>A0ABD5RDT2</accession>
<feature type="compositionally biased region" description="Basic and acidic residues" evidence="1">
    <location>
        <begin position="19"/>
        <end position="36"/>
    </location>
</feature>
<evidence type="ECO:0000256" key="1">
    <source>
        <dbReference type="SAM" id="MobiDB-lite"/>
    </source>
</evidence>
<feature type="domain" description="Pvc16 N-terminal" evidence="2">
    <location>
        <begin position="17"/>
        <end position="197"/>
    </location>
</feature>
<dbReference type="Proteomes" id="UP001596201">
    <property type="component" value="Unassembled WGS sequence"/>
</dbReference>
<dbReference type="Pfam" id="PF14065">
    <property type="entry name" value="Pvc16_N"/>
    <property type="match status" value="1"/>
</dbReference>